<evidence type="ECO:0000256" key="1">
    <source>
        <dbReference type="SAM" id="Phobius"/>
    </source>
</evidence>
<keyword evidence="3" id="KW-1185">Reference proteome</keyword>
<dbReference type="Proteomes" id="UP001501757">
    <property type="component" value="Unassembled WGS sequence"/>
</dbReference>
<protein>
    <submittedName>
        <fullName evidence="2">Divalent cation transporter</fullName>
    </submittedName>
</protein>
<accession>A0ABN0XDJ5</accession>
<keyword evidence="1" id="KW-0472">Membrane</keyword>
<proteinExistence type="predicted"/>
<sequence length="239" mass="25704">MTEFNLAILLALLAGLGIPAGGWLATLGRFRAQWLQREFRHFVIALGGGVLLGAVALVLIPEGLTQLNHSLWAISIFVAGGGCFFCFERLLGLRRREAPQLTGMLLDFIPEALALGGLLALGSNEAWLLALLIATQNIPEGFNGFREMVGLTNRRPAQVLLFMLCLSLLGPLAAVVGYVWLADMPQLLGGIMLFASGGILYLLFQDIAPQSHLRKHWAPPLGAVIGFTLAMAGQLALQH</sequence>
<gene>
    <name evidence="2" type="ORF">GCM10009092_27190</name>
</gene>
<comment type="caution">
    <text evidence="2">The sequence shown here is derived from an EMBL/GenBank/DDBJ whole genome shotgun (WGS) entry which is preliminary data.</text>
</comment>
<evidence type="ECO:0000313" key="3">
    <source>
        <dbReference type="Proteomes" id="UP001501757"/>
    </source>
</evidence>
<keyword evidence="1" id="KW-1133">Transmembrane helix</keyword>
<feature type="transmembrane region" description="Helical" evidence="1">
    <location>
        <begin position="6"/>
        <end position="27"/>
    </location>
</feature>
<feature type="transmembrane region" description="Helical" evidence="1">
    <location>
        <begin position="39"/>
        <end position="60"/>
    </location>
</feature>
<organism evidence="2 3">
    <name type="scientific">Bowmanella denitrificans</name>
    <dbReference type="NCBI Taxonomy" id="366582"/>
    <lineage>
        <taxon>Bacteria</taxon>
        <taxon>Pseudomonadati</taxon>
        <taxon>Pseudomonadota</taxon>
        <taxon>Gammaproteobacteria</taxon>
        <taxon>Alteromonadales</taxon>
        <taxon>Alteromonadaceae</taxon>
        <taxon>Bowmanella</taxon>
    </lineage>
</organism>
<name>A0ABN0XDJ5_9ALTE</name>
<keyword evidence="1" id="KW-0812">Transmembrane</keyword>
<evidence type="ECO:0000313" key="2">
    <source>
        <dbReference type="EMBL" id="GAA0361426.1"/>
    </source>
</evidence>
<dbReference type="EMBL" id="BAAAEI010000015">
    <property type="protein sequence ID" value="GAA0361426.1"/>
    <property type="molecule type" value="Genomic_DNA"/>
</dbReference>
<reference evidence="2 3" key="1">
    <citation type="journal article" date="2019" name="Int. J. Syst. Evol. Microbiol.">
        <title>The Global Catalogue of Microorganisms (GCM) 10K type strain sequencing project: providing services to taxonomists for standard genome sequencing and annotation.</title>
        <authorList>
            <consortium name="The Broad Institute Genomics Platform"/>
            <consortium name="The Broad Institute Genome Sequencing Center for Infectious Disease"/>
            <person name="Wu L."/>
            <person name="Ma J."/>
        </authorList>
    </citation>
    <scope>NUCLEOTIDE SEQUENCE [LARGE SCALE GENOMIC DNA]</scope>
    <source>
        <strain evidence="2 3">JCM 13378</strain>
    </source>
</reference>
<feature type="transmembrane region" description="Helical" evidence="1">
    <location>
        <begin position="157"/>
        <end position="181"/>
    </location>
</feature>
<dbReference type="RefSeq" id="WP_343845618.1">
    <property type="nucleotide sequence ID" value="NZ_BAAAEI010000015.1"/>
</dbReference>
<feature type="transmembrane region" description="Helical" evidence="1">
    <location>
        <begin position="187"/>
        <end position="204"/>
    </location>
</feature>
<feature type="transmembrane region" description="Helical" evidence="1">
    <location>
        <begin position="72"/>
        <end position="91"/>
    </location>
</feature>
<feature type="transmembrane region" description="Helical" evidence="1">
    <location>
        <begin position="216"/>
        <end position="237"/>
    </location>
</feature>